<dbReference type="PATRIC" id="fig|1365251.3.peg.4872"/>
<dbReference type="Pfam" id="PF18911">
    <property type="entry name" value="PKD_4"/>
    <property type="match status" value="1"/>
</dbReference>
<dbReference type="SMART" id="SM00089">
    <property type="entry name" value="PKD"/>
    <property type="match status" value="1"/>
</dbReference>
<dbReference type="EMBL" id="AUXZ01000130">
    <property type="protein sequence ID" value="KZN45282.1"/>
    <property type="molecule type" value="Genomic_DNA"/>
</dbReference>
<reference evidence="3 4" key="1">
    <citation type="submission" date="2013-07" db="EMBL/GenBank/DDBJ databases">
        <title>Comparative Genomic and Metabolomic Analysis of Twelve Strains of Pseudoalteromonas luteoviolacea.</title>
        <authorList>
            <person name="Vynne N.G."/>
            <person name="Mansson M."/>
            <person name="Gram L."/>
        </authorList>
    </citation>
    <scope>NUCLEOTIDE SEQUENCE [LARGE SCALE GENOMIC DNA]</scope>
    <source>
        <strain evidence="3 4">H33</strain>
    </source>
</reference>
<protein>
    <recommendedName>
        <fullName evidence="2">PKD domain-containing protein</fullName>
    </recommendedName>
</protein>
<sequence length="208" mass="23176">MLLKRISLITCVLAFVIPTQLHAQEKTYFWDFGDGSTSTEASPNHTYTKPGIYTVSLTETVSDNLSYGKQYEINAITPVIESLNLIAPNDIHKGEKVRASIELNSEYDLALNYEWTLPNDLQLSGQQVEFTFEEAGKHTIHVAALFKGKHVFEQPYGIEVLAEIETQPKAISNPTENNANKESSSSGGAMYWLLIILGLLKIKRITNA</sequence>
<evidence type="ECO:0000256" key="1">
    <source>
        <dbReference type="SAM" id="SignalP"/>
    </source>
</evidence>
<feature type="chain" id="PRO_5007883589" description="PKD domain-containing protein" evidence="1">
    <location>
        <begin position="24"/>
        <end position="208"/>
    </location>
</feature>
<comment type="caution">
    <text evidence="3">The sequence shown here is derived from an EMBL/GenBank/DDBJ whole genome shotgun (WGS) entry which is preliminary data.</text>
</comment>
<dbReference type="OrthoDB" id="9773411at2"/>
<dbReference type="RefSeq" id="WP_063364003.1">
    <property type="nucleotide sequence ID" value="NZ_AUXZ01000130.1"/>
</dbReference>
<name>A0A167AE95_9GAMM</name>
<accession>A0A167AE95</accession>
<dbReference type="InterPro" id="IPR000601">
    <property type="entry name" value="PKD_dom"/>
</dbReference>
<evidence type="ECO:0000313" key="4">
    <source>
        <dbReference type="Proteomes" id="UP000076503"/>
    </source>
</evidence>
<keyword evidence="1" id="KW-0732">Signal</keyword>
<dbReference type="PROSITE" id="PS50093">
    <property type="entry name" value="PKD"/>
    <property type="match status" value="1"/>
</dbReference>
<dbReference type="Pfam" id="PF00801">
    <property type="entry name" value="PKD"/>
    <property type="match status" value="1"/>
</dbReference>
<proteinExistence type="predicted"/>
<dbReference type="SUPFAM" id="SSF49299">
    <property type="entry name" value="PKD domain"/>
    <property type="match status" value="1"/>
</dbReference>
<evidence type="ECO:0000259" key="2">
    <source>
        <dbReference type="PROSITE" id="PS50093"/>
    </source>
</evidence>
<gene>
    <name evidence="3" type="ORF">N476_04525</name>
</gene>
<organism evidence="3 4">
    <name type="scientific">Pseudoalteromonas luteoviolacea H33</name>
    <dbReference type="NCBI Taxonomy" id="1365251"/>
    <lineage>
        <taxon>Bacteria</taxon>
        <taxon>Pseudomonadati</taxon>
        <taxon>Pseudomonadota</taxon>
        <taxon>Gammaproteobacteria</taxon>
        <taxon>Alteromonadales</taxon>
        <taxon>Pseudoalteromonadaceae</taxon>
        <taxon>Pseudoalteromonas</taxon>
    </lineage>
</organism>
<feature type="domain" description="PKD" evidence="2">
    <location>
        <begin position="27"/>
        <end position="58"/>
    </location>
</feature>
<dbReference type="Proteomes" id="UP000076503">
    <property type="component" value="Unassembled WGS sequence"/>
</dbReference>
<dbReference type="InterPro" id="IPR022409">
    <property type="entry name" value="PKD/Chitinase_dom"/>
</dbReference>
<dbReference type="AlphaFoldDB" id="A0A167AE95"/>
<dbReference type="InterPro" id="IPR013783">
    <property type="entry name" value="Ig-like_fold"/>
</dbReference>
<dbReference type="InterPro" id="IPR035986">
    <property type="entry name" value="PKD_dom_sf"/>
</dbReference>
<dbReference type="Gene3D" id="2.60.40.10">
    <property type="entry name" value="Immunoglobulins"/>
    <property type="match status" value="1"/>
</dbReference>
<dbReference type="CDD" id="cd00146">
    <property type="entry name" value="PKD"/>
    <property type="match status" value="1"/>
</dbReference>
<evidence type="ECO:0000313" key="3">
    <source>
        <dbReference type="EMBL" id="KZN45282.1"/>
    </source>
</evidence>
<feature type="signal peptide" evidence="1">
    <location>
        <begin position="1"/>
        <end position="23"/>
    </location>
</feature>